<name>A0ABN8PDW7_9CNID</name>
<reference evidence="3 4" key="1">
    <citation type="submission" date="2022-05" db="EMBL/GenBank/DDBJ databases">
        <authorList>
            <consortium name="Genoscope - CEA"/>
            <person name="William W."/>
        </authorList>
    </citation>
    <scope>NUCLEOTIDE SEQUENCE [LARGE SCALE GENOMIC DNA]</scope>
</reference>
<feature type="region of interest" description="Disordered" evidence="2">
    <location>
        <begin position="111"/>
        <end position="136"/>
    </location>
</feature>
<dbReference type="PANTHER" id="PTHR40240">
    <property type="entry name" value="PLEXUS, ISOFORM A"/>
    <property type="match status" value="1"/>
</dbReference>
<feature type="compositionally biased region" description="Basic and acidic residues" evidence="2">
    <location>
        <begin position="1424"/>
        <end position="1440"/>
    </location>
</feature>
<dbReference type="PANTHER" id="PTHR40240:SF1">
    <property type="entry name" value="PLEXUS, ISOFORM A"/>
    <property type="match status" value="1"/>
</dbReference>
<sequence length="1822" mass="205007">MVKLNGIKDQRTADSNSAPTSSSDAALICFICGASNANWPVYCRTRNSEKMPFFPFLEYHEPAEGARPMDRENGRVDSCTVCFSFLTQQWHAFEANETPVIKRMYWLKRSGPDTSSERAQSPVFSSQMRGEVSGNNRNTNGAEEMAEEMVTQCDEPTDNTSATATSAIESISPISEDSTVPLGENAALANMSGSRLSSGLETCYICSRRKPKEFMRSVHTRPQLKTETPFYPCLAKHAPPSMAKQMDYLGKVLVCEACQKFLFRQWQVFQKNSTPLSERQYQLRSDPSLPREQQSQLSTMVCFICGVTQPATSGRFLYSRKHAPGHPYYPFLNNLVTPEGAMPLTKQGLTRACSGCRKSLIRQWKQFEAIGVEEEKREYRIRNDVMVPSKESSRISVNLACYTCGQYCSETDLQPVHSKPNTNLLKESFYFPFLASLKPPKDCRPLDAEGRTFICKKCSKHLTTEWEEFERQNVPQEKRSYLFKFRTVSTADVEFSSVCFLCGVAVNASVTFKLFSYPHSGKGIHDGGPFFPFLSSREPAHNAQPIDGEGTALTCEICYNNLMVQWNVYENSDIPEESNRWLRKYMVASVTCYLCCQQNSRASAGAVNKQLITFPLHHQPPKTGIVLKNGRDVVLCGNCQREVRRDLEAMDDFNDAMGMQNREQNRHGRNENLLDSGVKATKTKYSSKSRVIVIDSSEESEEGDGSSSQLRNKRVALNPSHQSSNESPMHFTTSVSPSFQPTLHNKESTPAPTDPSMSAGQASFAAALRKLAKQAKPVPSTTSSPSPSENSSHSVSPSISAVSVKSSGMSPSQTSPSANQTDREMNAKERGDHQGLGAVGIRTPPLPNVPPLDPDHRNHRSGEQNRDSSRGPHKTEVSHPRMGHEVLPGVFSSVPRGHSEVPMLSERYPPEPPHGAVAFYPAYGAKPDLPIYVPRGAHPPGPPPLLASKRDGPETHMLPAFYPSPYPPPMLDPHDIRFSTWRQQRAAEHLRQQHERHSLLPDGTILVEPYDIPVAHVGDAARHLPPASVESFVRKNSPHLRPSDNSELREAKKQEATDSSKKDNEVEGTSGEPKRSSAEGSLQQGMYHEHKPGSCPVHGHGAPTGAPTSSSSEPPRSHSLHVRGDPALATKMTRPGEYKGMFLPAHEVPILHPYLVHPPRDAPYPLHPMDGRHADFIRERDRQELLLHERLMFEQKEGLRVAPGEDWSRHHVAGTRGYTIQATSWSWKPANQFILFSRQSPLSIDHHKGDHNLPRLAVSRDSEHLYRGFPFHPFHPRPPDGKGFGDRYGNELDLRHLHPESLRRPTGEPLERPGMREPLYLDNHPFAREGFRGGIPRMDRGIADREWQRRERTPLLNGDYIHDGQRPKSSDRSLSPSLAARIKVERSTEEIQVKQKMKLRHDPGKLRFLEGLGLVTLDKKKEISQGEPSLKRKYSDHENESDVDSPSNETTQGNVNGNDDDDSDRRHTPELPVPCPEKLDFMAKLGLLPPHKRQELEQSYEIKRTERKNRKSRGRPPKRARRDKENDRDSDNSQGSLDPDTITGPITRQKQQLLQEQEKKENRNKDAEKQHSVTIKTEDGEKRTTPYAFDNRNYRRGSDERFQQSPSNTNHLPPRLTLQSLTNMEDPFSNVSASQFRPPYLRHTGLLSISHEHGGVAPHLRQDHRTVTQPIRPEPLRSTGISLSEKETRDYLSQQSPGLQGRPFTAMSLMDQQTTSRNKQAVPLSKGEHSKFSEENAHRWPGIEAVMKLYYTHAAERGLEIGVLQDNADLLKSQNASLNEQAQNLSLQMTNLVQAKKELQEEKSKLREGLDKLHFFIESLKR</sequence>
<feature type="region of interest" description="Disordered" evidence="2">
    <location>
        <begin position="717"/>
        <end position="886"/>
    </location>
</feature>
<feature type="region of interest" description="Disordered" evidence="2">
    <location>
        <begin position="1656"/>
        <end position="1677"/>
    </location>
</feature>
<feature type="compositionally biased region" description="Basic residues" evidence="2">
    <location>
        <begin position="1505"/>
        <end position="1521"/>
    </location>
</feature>
<evidence type="ECO:0000256" key="2">
    <source>
        <dbReference type="SAM" id="MobiDB-lite"/>
    </source>
</evidence>
<proteinExistence type="predicted"/>
<feature type="region of interest" description="Disordered" evidence="2">
    <location>
        <begin position="1424"/>
        <end position="1476"/>
    </location>
</feature>
<feature type="compositionally biased region" description="Basic and acidic residues" evidence="2">
    <location>
        <begin position="1041"/>
        <end position="1065"/>
    </location>
</feature>
<dbReference type="EMBL" id="CALNXK010000067">
    <property type="protein sequence ID" value="CAH3141848.1"/>
    <property type="molecule type" value="Genomic_DNA"/>
</dbReference>
<feature type="compositionally biased region" description="Basic and acidic residues" evidence="2">
    <location>
        <begin position="1522"/>
        <end position="1531"/>
    </location>
</feature>
<feature type="compositionally biased region" description="Basic and acidic residues" evidence="2">
    <location>
        <begin position="1360"/>
        <end position="1371"/>
    </location>
</feature>
<dbReference type="Proteomes" id="UP001159405">
    <property type="component" value="Unassembled WGS sequence"/>
</dbReference>
<feature type="compositionally biased region" description="Polar residues" evidence="2">
    <location>
        <begin position="1603"/>
        <end position="1615"/>
    </location>
</feature>
<feature type="region of interest" description="Disordered" evidence="2">
    <location>
        <begin position="660"/>
        <end position="680"/>
    </location>
</feature>
<feature type="region of interest" description="Disordered" evidence="2">
    <location>
        <begin position="1"/>
        <end position="21"/>
    </location>
</feature>
<feature type="compositionally biased region" description="Basic and acidic residues" evidence="2">
    <location>
        <begin position="1492"/>
        <end position="1504"/>
    </location>
</feature>
<evidence type="ECO:0000256" key="1">
    <source>
        <dbReference type="SAM" id="Coils"/>
    </source>
</evidence>
<keyword evidence="4" id="KW-1185">Reference proteome</keyword>
<feature type="compositionally biased region" description="Basic and acidic residues" evidence="2">
    <location>
        <begin position="853"/>
        <end position="884"/>
    </location>
</feature>
<protein>
    <recommendedName>
        <fullName evidence="5">Genetic suppressor element-like domain-containing protein</fullName>
    </recommendedName>
</protein>
<evidence type="ECO:0008006" key="5">
    <source>
        <dbReference type="Google" id="ProtNLM"/>
    </source>
</evidence>
<gene>
    <name evidence="3" type="ORF">PLOB_00042015</name>
</gene>
<organism evidence="3 4">
    <name type="scientific">Porites lobata</name>
    <dbReference type="NCBI Taxonomy" id="104759"/>
    <lineage>
        <taxon>Eukaryota</taxon>
        <taxon>Metazoa</taxon>
        <taxon>Cnidaria</taxon>
        <taxon>Anthozoa</taxon>
        <taxon>Hexacorallia</taxon>
        <taxon>Scleractinia</taxon>
        <taxon>Fungiina</taxon>
        <taxon>Poritidae</taxon>
        <taxon>Porites</taxon>
    </lineage>
</organism>
<feature type="region of interest" description="Disordered" evidence="2">
    <location>
        <begin position="1490"/>
        <end position="1615"/>
    </location>
</feature>
<feature type="compositionally biased region" description="Basic and acidic residues" evidence="2">
    <location>
        <begin position="663"/>
        <end position="672"/>
    </location>
</feature>
<feature type="compositionally biased region" description="Polar residues" evidence="2">
    <location>
        <begin position="1444"/>
        <end position="1457"/>
    </location>
</feature>
<keyword evidence="1" id="KW-0175">Coiled coil</keyword>
<feature type="coiled-coil region" evidence="1">
    <location>
        <begin position="1761"/>
        <end position="1812"/>
    </location>
</feature>
<feature type="compositionally biased region" description="Basic and acidic residues" evidence="2">
    <location>
        <begin position="821"/>
        <end position="833"/>
    </location>
</feature>
<comment type="caution">
    <text evidence="3">The sequence shown here is derived from an EMBL/GenBank/DDBJ whole genome shotgun (WGS) entry which is preliminary data.</text>
</comment>
<evidence type="ECO:0000313" key="3">
    <source>
        <dbReference type="EMBL" id="CAH3141848.1"/>
    </source>
</evidence>
<feature type="region of interest" description="Disordered" evidence="2">
    <location>
        <begin position="1032"/>
        <end position="1132"/>
    </location>
</feature>
<feature type="compositionally biased region" description="Basic and acidic residues" evidence="2">
    <location>
        <begin position="1656"/>
        <end position="1666"/>
    </location>
</feature>
<feature type="compositionally biased region" description="Polar residues" evidence="2">
    <location>
        <begin position="719"/>
        <end position="761"/>
    </location>
</feature>
<feature type="compositionally biased region" description="Basic and acidic residues" evidence="2">
    <location>
        <begin position="1592"/>
        <end position="1602"/>
    </location>
</feature>
<feature type="region of interest" description="Disordered" evidence="2">
    <location>
        <begin position="1356"/>
        <end position="1381"/>
    </location>
</feature>
<accession>A0ABN8PDW7</accession>
<feature type="compositionally biased region" description="Low complexity" evidence="2">
    <location>
        <begin position="765"/>
        <end position="817"/>
    </location>
</feature>
<feature type="compositionally biased region" description="Basic and acidic residues" evidence="2">
    <location>
        <begin position="1"/>
        <end position="12"/>
    </location>
</feature>
<evidence type="ECO:0000313" key="4">
    <source>
        <dbReference type="Proteomes" id="UP001159405"/>
    </source>
</evidence>
<feature type="compositionally biased region" description="Basic and acidic residues" evidence="2">
    <location>
        <begin position="1556"/>
        <end position="1584"/>
    </location>
</feature>
<feature type="compositionally biased region" description="Polar residues" evidence="2">
    <location>
        <begin position="112"/>
        <end position="136"/>
    </location>
</feature>